<evidence type="ECO:0000256" key="1">
    <source>
        <dbReference type="SAM" id="SignalP"/>
    </source>
</evidence>
<reference evidence="3 4" key="1">
    <citation type="submission" date="2019-04" db="EMBL/GenBank/DDBJ databases">
        <title>Comparative genomics and transcriptomics to analyze fruiting body development in filamentous ascomycetes.</title>
        <authorList>
            <consortium name="DOE Joint Genome Institute"/>
            <person name="Lutkenhaus R."/>
            <person name="Traeger S."/>
            <person name="Breuer J."/>
            <person name="Kuo A."/>
            <person name="Lipzen A."/>
            <person name="Pangilinan J."/>
            <person name="Dilworth D."/>
            <person name="Sandor L."/>
            <person name="Poggeler S."/>
            <person name="Barry K."/>
            <person name="Grigoriev I.V."/>
            <person name="Nowrousian M."/>
        </authorList>
    </citation>
    <scope>NUCLEOTIDE SEQUENCE [LARGE SCALE GENOMIC DNA]</scope>
    <source>
        <strain evidence="3 4">CBS 389.68</strain>
    </source>
</reference>
<dbReference type="PANTHER" id="PTHR31350:SF27">
    <property type="entry name" value="HEMIMETHYLATED DNA-BINDING DOMAIN-CONTAINING PROTEIN"/>
    <property type="match status" value="1"/>
</dbReference>
<protein>
    <submittedName>
        <fullName evidence="3">YccV-like-domain-containing protein</fullName>
    </submittedName>
</protein>
<gene>
    <name evidence="3" type="ORF">EX30DRAFT_355417</name>
</gene>
<dbReference type="GO" id="GO:0003677">
    <property type="term" value="F:DNA binding"/>
    <property type="evidence" value="ECO:0007669"/>
    <property type="project" value="InterPro"/>
</dbReference>
<dbReference type="InParanoid" id="A0A4S2MUD5"/>
<dbReference type="NCBIfam" id="TIGR02097">
    <property type="entry name" value="yccV"/>
    <property type="match status" value="1"/>
</dbReference>
<dbReference type="InterPro" id="IPR011722">
    <property type="entry name" value="Hemimethylated_DNA-bd_dom"/>
</dbReference>
<evidence type="ECO:0000259" key="2">
    <source>
        <dbReference type="PROSITE" id="PS50181"/>
    </source>
</evidence>
<dbReference type="PROSITE" id="PS50181">
    <property type="entry name" value="FBOX"/>
    <property type="match status" value="1"/>
</dbReference>
<dbReference type="Gene3D" id="1.20.1280.50">
    <property type="match status" value="1"/>
</dbReference>
<keyword evidence="4" id="KW-1185">Reference proteome</keyword>
<dbReference type="InterPro" id="IPR036047">
    <property type="entry name" value="F-box-like_dom_sf"/>
</dbReference>
<evidence type="ECO:0000313" key="4">
    <source>
        <dbReference type="Proteomes" id="UP000298138"/>
    </source>
</evidence>
<dbReference type="Pfam" id="PF13369">
    <property type="entry name" value="Transglut_core2"/>
    <property type="match status" value="1"/>
</dbReference>
<dbReference type="Gene3D" id="2.30.30.390">
    <property type="entry name" value="Hemimethylated DNA-binding domain"/>
    <property type="match status" value="1"/>
</dbReference>
<dbReference type="STRING" id="341454.A0A4S2MUD5"/>
<dbReference type="EMBL" id="ML220126">
    <property type="protein sequence ID" value="TGZ80158.1"/>
    <property type="molecule type" value="Genomic_DNA"/>
</dbReference>
<dbReference type="AlphaFoldDB" id="A0A4S2MUD5"/>
<sequence>MSALTNSTLLFLPRELLLQIISYLPDEDNVSVAQTCTKLKLVCSWPVENRKRCLQYKYWEDEHDISNKFAHRPITDIDWRKMFTHRFNVDRRTTAILNRIIESPTNRIVHFNEIADFGYDAKDTLERHAMVKDDEVLDPLARRWHAQEAIRYIHRRRGLKIMKRIEAGHDVPLEIALSSLELFDAGDAAHDEHDTVRRLDELAQRFLQETADFHAFSIPEQAEALTRWLWKEGYVDIPVNRYLALKNLFIGLTMRSVHSARPTTLVAIFCSIARRIGLTAHPCAPHNHAYAIVQDENGDSLYYDVFCTSRRAPLITTEEIAARIPDRQLWPAFLQPAGACLMVNRTAQALLHCLQRPALDLTQHNHGYPRICTKAALQAALTSIVMLSSAPLSPQIVTELTHFVTKHPMDVRFLEEEVVPRVSGQEQRAMLENVCNAMRCEDSEVKTGSTRDTKENSAVKYRIGTVFTHKRYHYTGIIHGWTPVCMPSGDSEGWVRQMKVDKLPKGPKQPFYNVLVTDHSPRYVAEENIIPINVDQPPTEDLDELGMFFKRWDPMERRFVSNITHEFPDD</sequence>
<feature type="signal peptide" evidence="1">
    <location>
        <begin position="1"/>
        <end position="18"/>
    </location>
</feature>
<dbReference type="Pfam" id="PF08755">
    <property type="entry name" value="YccV-like"/>
    <property type="match status" value="1"/>
</dbReference>
<dbReference type="PANTHER" id="PTHR31350">
    <property type="entry name" value="SI:DKEY-261L7.2"/>
    <property type="match status" value="1"/>
</dbReference>
<feature type="domain" description="F-box" evidence="2">
    <location>
        <begin position="6"/>
        <end position="42"/>
    </location>
</feature>
<dbReference type="Proteomes" id="UP000298138">
    <property type="component" value="Unassembled WGS sequence"/>
</dbReference>
<accession>A0A4S2MUD5</accession>
<dbReference type="SUPFAM" id="SSF81383">
    <property type="entry name" value="F-box domain"/>
    <property type="match status" value="1"/>
</dbReference>
<dbReference type="SUPFAM" id="SSF141255">
    <property type="entry name" value="YccV-like"/>
    <property type="match status" value="1"/>
</dbReference>
<evidence type="ECO:0000313" key="3">
    <source>
        <dbReference type="EMBL" id="TGZ80158.1"/>
    </source>
</evidence>
<proteinExistence type="predicted"/>
<keyword evidence="1" id="KW-0732">Signal</keyword>
<dbReference type="InterPro" id="IPR032698">
    <property type="entry name" value="SirB1_N"/>
</dbReference>
<feature type="chain" id="PRO_5020865811" evidence="1">
    <location>
        <begin position="19"/>
        <end position="570"/>
    </location>
</feature>
<name>A0A4S2MUD5_9PEZI</name>
<organism evidence="3 4">
    <name type="scientific">Ascodesmis nigricans</name>
    <dbReference type="NCBI Taxonomy" id="341454"/>
    <lineage>
        <taxon>Eukaryota</taxon>
        <taxon>Fungi</taxon>
        <taxon>Dikarya</taxon>
        <taxon>Ascomycota</taxon>
        <taxon>Pezizomycotina</taxon>
        <taxon>Pezizomycetes</taxon>
        <taxon>Pezizales</taxon>
        <taxon>Ascodesmidaceae</taxon>
        <taxon>Ascodesmis</taxon>
    </lineage>
</organism>
<dbReference type="OrthoDB" id="28868at2759"/>
<dbReference type="InterPro" id="IPR036623">
    <property type="entry name" value="Hemimethylated_DNA-bd_sf"/>
</dbReference>
<dbReference type="Pfam" id="PF12937">
    <property type="entry name" value="F-box-like"/>
    <property type="match status" value="1"/>
</dbReference>
<dbReference type="SMART" id="SM00992">
    <property type="entry name" value="YccV-like"/>
    <property type="match status" value="1"/>
</dbReference>
<dbReference type="InterPro" id="IPR001810">
    <property type="entry name" value="F-box_dom"/>
</dbReference>